<organism evidence="1 2">
    <name type="scientific">Candidatus Coprenecus stercoravium</name>
    <dbReference type="NCBI Taxonomy" id="2840735"/>
    <lineage>
        <taxon>Bacteria</taxon>
        <taxon>Pseudomonadati</taxon>
        <taxon>Bacteroidota</taxon>
        <taxon>Bacteroidia</taxon>
        <taxon>Bacteroidales</taxon>
        <taxon>Rikenellaceae</taxon>
        <taxon>Rikenellaceae incertae sedis</taxon>
        <taxon>Candidatus Coprenecus</taxon>
    </lineage>
</organism>
<name>A0A9D2KA21_9BACT</name>
<dbReference type="EMBL" id="DXAW01000147">
    <property type="protein sequence ID" value="HIZ86509.1"/>
    <property type="molecule type" value="Genomic_DNA"/>
</dbReference>
<evidence type="ECO:0000313" key="2">
    <source>
        <dbReference type="Proteomes" id="UP000824115"/>
    </source>
</evidence>
<reference evidence="1" key="1">
    <citation type="journal article" date="2021" name="PeerJ">
        <title>Extensive microbial diversity within the chicken gut microbiome revealed by metagenomics and culture.</title>
        <authorList>
            <person name="Gilroy R."/>
            <person name="Ravi A."/>
            <person name="Getino M."/>
            <person name="Pursley I."/>
            <person name="Horton D.L."/>
            <person name="Alikhan N.F."/>
            <person name="Baker D."/>
            <person name="Gharbi K."/>
            <person name="Hall N."/>
            <person name="Watson M."/>
            <person name="Adriaenssens E.M."/>
            <person name="Foster-Nyarko E."/>
            <person name="Jarju S."/>
            <person name="Secka A."/>
            <person name="Antonio M."/>
            <person name="Oren A."/>
            <person name="Chaudhuri R.R."/>
            <person name="La Ragione R."/>
            <person name="Hildebrand F."/>
            <person name="Pallen M.J."/>
        </authorList>
    </citation>
    <scope>NUCLEOTIDE SEQUENCE</scope>
    <source>
        <strain evidence="1">Gambia16-554</strain>
    </source>
</reference>
<evidence type="ECO:0000313" key="1">
    <source>
        <dbReference type="EMBL" id="HIZ86509.1"/>
    </source>
</evidence>
<dbReference type="AlphaFoldDB" id="A0A9D2KA21"/>
<sequence length="63" mass="7081">MERIANRYAGFEYVSSDLCAAVRGGAGLWTKIVKFFTRNADQFFLGFIEGWTGQEIISSLVKN</sequence>
<protein>
    <submittedName>
        <fullName evidence="1">Uncharacterized protein</fullName>
    </submittedName>
</protein>
<dbReference type="Proteomes" id="UP000824115">
    <property type="component" value="Unassembled WGS sequence"/>
</dbReference>
<accession>A0A9D2KA21</accession>
<gene>
    <name evidence="1" type="ORF">IAC04_08460</name>
</gene>
<reference evidence="1" key="2">
    <citation type="submission" date="2021-04" db="EMBL/GenBank/DDBJ databases">
        <authorList>
            <person name="Gilroy R."/>
        </authorList>
    </citation>
    <scope>NUCLEOTIDE SEQUENCE</scope>
    <source>
        <strain evidence="1">Gambia16-554</strain>
    </source>
</reference>
<comment type="caution">
    <text evidence="1">The sequence shown here is derived from an EMBL/GenBank/DDBJ whole genome shotgun (WGS) entry which is preliminary data.</text>
</comment>
<proteinExistence type="predicted"/>